<dbReference type="Gene3D" id="2.40.50.40">
    <property type="match status" value="1"/>
</dbReference>
<dbReference type="AlphaFoldDB" id="E9GTD7"/>
<proteinExistence type="predicted"/>
<name>E9GTD7_DAPPU</name>
<dbReference type="CDD" id="cd00024">
    <property type="entry name" value="CD_CSD"/>
    <property type="match status" value="1"/>
</dbReference>
<keyword evidence="3" id="KW-1185">Reference proteome</keyword>
<evidence type="ECO:0000313" key="2">
    <source>
        <dbReference type="EMBL" id="EFX77260.1"/>
    </source>
</evidence>
<dbReference type="InParanoid" id="E9GTD7"/>
<feature type="transmembrane region" description="Helical" evidence="1">
    <location>
        <begin position="74"/>
        <end position="93"/>
    </location>
</feature>
<evidence type="ECO:0000256" key="1">
    <source>
        <dbReference type="SAM" id="Phobius"/>
    </source>
</evidence>
<accession>E9GTD7</accession>
<protein>
    <recommendedName>
        <fullName evidence="4">Chromo domain-containing protein</fullName>
    </recommendedName>
</protein>
<sequence>MDKRKIYPVKKIIGVGIIPVEDTWYKVKWEGYKQATWVYDGDCDGCPDRIKEFLDGYNGEPVPLLKFNFHMNQLASAELMDGFASLIFIILAFNNHLTSMGMAIKHEPPGGHDLQNSECLLGPRS</sequence>
<dbReference type="HOGENOM" id="CLU_1994889_0_0_1"/>
<dbReference type="GO" id="GO:0005694">
    <property type="term" value="C:chromosome"/>
    <property type="evidence" value="ECO:0007669"/>
    <property type="project" value="UniProtKB-ARBA"/>
</dbReference>
<reference evidence="2 3" key="1">
    <citation type="journal article" date="2011" name="Science">
        <title>The ecoresponsive genome of Daphnia pulex.</title>
        <authorList>
            <person name="Colbourne J.K."/>
            <person name="Pfrender M.E."/>
            <person name="Gilbert D."/>
            <person name="Thomas W.K."/>
            <person name="Tucker A."/>
            <person name="Oakley T.H."/>
            <person name="Tokishita S."/>
            <person name="Aerts A."/>
            <person name="Arnold G.J."/>
            <person name="Basu M.K."/>
            <person name="Bauer D.J."/>
            <person name="Caceres C.E."/>
            <person name="Carmel L."/>
            <person name="Casola C."/>
            <person name="Choi J.H."/>
            <person name="Detter J.C."/>
            <person name="Dong Q."/>
            <person name="Dusheyko S."/>
            <person name="Eads B.D."/>
            <person name="Frohlich T."/>
            <person name="Geiler-Samerotte K.A."/>
            <person name="Gerlach D."/>
            <person name="Hatcher P."/>
            <person name="Jogdeo S."/>
            <person name="Krijgsveld J."/>
            <person name="Kriventseva E.V."/>
            <person name="Kultz D."/>
            <person name="Laforsch C."/>
            <person name="Lindquist E."/>
            <person name="Lopez J."/>
            <person name="Manak J.R."/>
            <person name="Muller J."/>
            <person name="Pangilinan J."/>
            <person name="Patwardhan R.P."/>
            <person name="Pitluck S."/>
            <person name="Pritham E.J."/>
            <person name="Rechtsteiner A."/>
            <person name="Rho M."/>
            <person name="Rogozin I.B."/>
            <person name="Sakarya O."/>
            <person name="Salamov A."/>
            <person name="Schaack S."/>
            <person name="Shapiro H."/>
            <person name="Shiga Y."/>
            <person name="Skalitzky C."/>
            <person name="Smith Z."/>
            <person name="Souvorov A."/>
            <person name="Sung W."/>
            <person name="Tang Z."/>
            <person name="Tsuchiya D."/>
            <person name="Tu H."/>
            <person name="Vos H."/>
            <person name="Wang M."/>
            <person name="Wolf Y.I."/>
            <person name="Yamagata H."/>
            <person name="Yamada T."/>
            <person name="Ye Y."/>
            <person name="Shaw J.R."/>
            <person name="Andrews J."/>
            <person name="Crease T.J."/>
            <person name="Tang H."/>
            <person name="Lucas S.M."/>
            <person name="Robertson H.M."/>
            <person name="Bork P."/>
            <person name="Koonin E.V."/>
            <person name="Zdobnov E.M."/>
            <person name="Grigoriev I.V."/>
            <person name="Lynch M."/>
            <person name="Boore J.L."/>
        </authorList>
    </citation>
    <scope>NUCLEOTIDE SEQUENCE [LARGE SCALE GENOMIC DNA]</scope>
</reference>
<dbReference type="EMBL" id="GL732563">
    <property type="protein sequence ID" value="EFX77260.1"/>
    <property type="molecule type" value="Genomic_DNA"/>
</dbReference>
<keyword evidence="1" id="KW-1133">Transmembrane helix</keyword>
<dbReference type="Proteomes" id="UP000000305">
    <property type="component" value="Unassembled WGS sequence"/>
</dbReference>
<dbReference type="SUPFAM" id="SSF54160">
    <property type="entry name" value="Chromo domain-like"/>
    <property type="match status" value="1"/>
</dbReference>
<evidence type="ECO:0000313" key="3">
    <source>
        <dbReference type="Proteomes" id="UP000000305"/>
    </source>
</evidence>
<keyword evidence="1" id="KW-0812">Transmembrane</keyword>
<dbReference type="KEGG" id="dpx:DAPPUDRAFT_247793"/>
<gene>
    <name evidence="2" type="ORF">DAPPUDRAFT_247793</name>
</gene>
<organism evidence="2 3">
    <name type="scientific">Daphnia pulex</name>
    <name type="common">Water flea</name>
    <dbReference type="NCBI Taxonomy" id="6669"/>
    <lineage>
        <taxon>Eukaryota</taxon>
        <taxon>Metazoa</taxon>
        <taxon>Ecdysozoa</taxon>
        <taxon>Arthropoda</taxon>
        <taxon>Crustacea</taxon>
        <taxon>Branchiopoda</taxon>
        <taxon>Diplostraca</taxon>
        <taxon>Cladocera</taxon>
        <taxon>Anomopoda</taxon>
        <taxon>Daphniidae</taxon>
        <taxon>Daphnia</taxon>
    </lineage>
</organism>
<dbReference type="InterPro" id="IPR016197">
    <property type="entry name" value="Chromo-like_dom_sf"/>
</dbReference>
<evidence type="ECO:0008006" key="4">
    <source>
        <dbReference type="Google" id="ProtNLM"/>
    </source>
</evidence>
<keyword evidence="1" id="KW-0472">Membrane</keyword>